<evidence type="ECO:0000256" key="1">
    <source>
        <dbReference type="SAM" id="MobiDB-lite"/>
    </source>
</evidence>
<comment type="caution">
    <text evidence="2">The sequence shown here is derived from an EMBL/GenBank/DDBJ whole genome shotgun (WGS) entry which is preliminary data.</text>
</comment>
<accession>A0AAV7QFT2</accession>
<gene>
    <name evidence="2" type="ORF">NDU88_005818</name>
</gene>
<dbReference type="EMBL" id="JANPWB010000010">
    <property type="protein sequence ID" value="KAJ1139446.1"/>
    <property type="molecule type" value="Genomic_DNA"/>
</dbReference>
<keyword evidence="3" id="KW-1185">Reference proteome</keyword>
<dbReference type="AlphaFoldDB" id="A0AAV7QFT2"/>
<feature type="region of interest" description="Disordered" evidence="1">
    <location>
        <begin position="1"/>
        <end position="23"/>
    </location>
</feature>
<evidence type="ECO:0000313" key="3">
    <source>
        <dbReference type="Proteomes" id="UP001066276"/>
    </source>
</evidence>
<dbReference type="Proteomes" id="UP001066276">
    <property type="component" value="Chromosome 6"/>
</dbReference>
<organism evidence="2 3">
    <name type="scientific">Pleurodeles waltl</name>
    <name type="common">Iberian ribbed newt</name>
    <dbReference type="NCBI Taxonomy" id="8319"/>
    <lineage>
        <taxon>Eukaryota</taxon>
        <taxon>Metazoa</taxon>
        <taxon>Chordata</taxon>
        <taxon>Craniata</taxon>
        <taxon>Vertebrata</taxon>
        <taxon>Euteleostomi</taxon>
        <taxon>Amphibia</taxon>
        <taxon>Batrachia</taxon>
        <taxon>Caudata</taxon>
        <taxon>Salamandroidea</taxon>
        <taxon>Salamandridae</taxon>
        <taxon>Pleurodelinae</taxon>
        <taxon>Pleurodeles</taxon>
    </lineage>
</organism>
<proteinExistence type="predicted"/>
<name>A0AAV7QFT2_PLEWA</name>
<sequence length="80" mass="8426">MLEEDILISPVPPGQPGRKSTVDGVSAQKCEGLTRGHIATCCLGCAAQSSQGLEKENVVRRYRGRGVFAVGWAPMGQPGD</sequence>
<reference evidence="2" key="1">
    <citation type="journal article" date="2022" name="bioRxiv">
        <title>Sequencing and chromosome-scale assembly of the giantPleurodeles waltlgenome.</title>
        <authorList>
            <person name="Brown T."/>
            <person name="Elewa A."/>
            <person name="Iarovenko S."/>
            <person name="Subramanian E."/>
            <person name="Araus A.J."/>
            <person name="Petzold A."/>
            <person name="Susuki M."/>
            <person name="Suzuki K.-i.T."/>
            <person name="Hayashi T."/>
            <person name="Toyoda A."/>
            <person name="Oliveira C."/>
            <person name="Osipova E."/>
            <person name="Leigh N.D."/>
            <person name="Simon A."/>
            <person name="Yun M.H."/>
        </authorList>
    </citation>
    <scope>NUCLEOTIDE SEQUENCE</scope>
    <source>
        <strain evidence="2">20211129_DDA</strain>
        <tissue evidence="2">Liver</tissue>
    </source>
</reference>
<protein>
    <submittedName>
        <fullName evidence="2">Uncharacterized protein</fullName>
    </submittedName>
</protein>
<evidence type="ECO:0000313" key="2">
    <source>
        <dbReference type="EMBL" id="KAJ1139446.1"/>
    </source>
</evidence>